<dbReference type="InterPro" id="IPR036047">
    <property type="entry name" value="F-box-like_dom_sf"/>
</dbReference>
<feature type="transmembrane region" description="Helical" evidence="1">
    <location>
        <begin position="635"/>
        <end position="654"/>
    </location>
</feature>
<keyword evidence="1" id="KW-0472">Membrane</keyword>
<feature type="transmembrane region" description="Helical" evidence="1">
    <location>
        <begin position="12"/>
        <end position="30"/>
    </location>
</feature>
<evidence type="ECO:0000259" key="2">
    <source>
        <dbReference type="PROSITE" id="PS50181"/>
    </source>
</evidence>
<dbReference type="NCBIfam" id="TIGR01640">
    <property type="entry name" value="F_box_assoc_1"/>
    <property type="match status" value="1"/>
</dbReference>
<keyword evidence="1" id="KW-1133">Transmembrane helix</keyword>
<dbReference type="InterPro" id="IPR001810">
    <property type="entry name" value="F-box_dom"/>
</dbReference>
<evidence type="ECO:0000256" key="1">
    <source>
        <dbReference type="SAM" id="Phobius"/>
    </source>
</evidence>
<dbReference type="InterPro" id="IPR050796">
    <property type="entry name" value="SCF_F-box_component"/>
</dbReference>
<evidence type="ECO:0000313" key="3">
    <source>
        <dbReference type="EMBL" id="VDC93753.1"/>
    </source>
</evidence>
<dbReference type="Gene3D" id="1.20.1280.50">
    <property type="match status" value="1"/>
</dbReference>
<dbReference type="PANTHER" id="PTHR31672:SF13">
    <property type="entry name" value="F-BOX PROTEIN CPR30-LIKE"/>
    <property type="match status" value="1"/>
</dbReference>
<dbReference type="SMART" id="SM00256">
    <property type="entry name" value="FBOX"/>
    <property type="match status" value="1"/>
</dbReference>
<accession>A0A3P6B0B4</accession>
<dbReference type="SUPFAM" id="SSF81383">
    <property type="entry name" value="F-box domain"/>
    <property type="match status" value="1"/>
</dbReference>
<dbReference type="CDD" id="cd22157">
    <property type="entry name" value="F-box_AtFBW1-like"/>
    <property type="match status" value="1"/>
</dbReference>
<reference evidence="3" key="1">
    <citation type="submission" date="2018-11" db="EMBL/GenBank/DDBJ databases">
        <authorList>
            <consortium name="Genoscope - CEA"/>
            <person name="William W."/>
        </authorList>
    </citation>
    <scope>NUCLEOTIDE SEQUENCE</scope>
</reference>
<feature type="domain" description="F-box" evidence="2">
    <location>
        <begin position="335"/>
        <end position="381"/>
    </location>
</feature>
<proteinExistence type="predicted"/>
<dbReference type="InterPro" id="IPR006527">
    <property type="entry name" value="F-box-assoc_dom_typ1"/>
</dbReference>
<protein>
    <recommendedName>
        <fullName evidence="2">F-box domain-containing protein</fullName>
    </recommendedName>
</protein>
<sequence>MFPVTSFLCFVNHIHLWGFTLVLMCLRTLPKKKRGTTQMKIEDEMGVKIIFPSSRNEDHISKMFFFEFYNLVSMPLSFFFFSLCKRIATIVDEVPFWSLSPSLDYSHFVSLPLAIHPELVAKLVNFQNSILGNQSIAGDKQDVQPSTLFACSSDMLGTFYKMADLGIEKSIFIKAEGSLAKARVLYIPVEEIGDEGRLLRACSILAFTAARYCDEREAQEEVILNPNFRYYVQTKINVTRPESLMSLTIRIIPPAYNQWLKNRLSQKTLLNKCKSEGGTNEQNPIKRRAQAHKQNNLGHQKGKVTTLGFNQQFKINFHKPIKDLESMSSSRKLKMMRRRELPFELVVEILARVPVKDLIRFRCVCKTWRSLFQDERFYRQHMTHAPTRIVSFRLSDILLGRFSCDNSGNKAEMILQANNILNARGERLVIDASLLGHCHGLFCFCFDNRIFGVWNPSLRVLREIRKPDVREWSEMGFGYDPSSQDYKIVLLLKKQGIHSEALVFSLKSGASRMIEFRDIGMLHSRVPGTLVGENIYWHVYDAKVKVTDKFLGFDLVSETFKFYPGPSNCVKGFPEVIAGGLRGGGLCTVGVDALSGGLIVWSAQHDDKIGGGIKSWSKICILSPGILEISTSCRIHRIFVVSAITYAGLLLVLVDIDGKESMKRESKLLAYNLEEKSLTNVETSLSLYSCGHLLTYVETLVPIPGRWKL</sequence>
<organism evidence="3">
    <name type="scientific">Brassica oleracea</name>
    <name type="common">Wild cabbage</name>
    <dbReference type="NCBI Taxonomy" id="3712"/>
    <lineage>
        <taxon>Eukaryota</taxon>
        <taxon>Viridiplantae</taxon>
        <taxon>Streptophyta</taxon>
        <taxon>Embryophyta</taxon>
        <taxon>Tracheophyta</taxon>
        <taxon>Spermatophyta</taxon>
        <taxon>Magnoliopsida</taxon>
        <taxon>eudicotyledons</taxon>
        <taxon>Gunneridae</taxon>
        <taxon>Pentapetalae</taxon>
        <taxon>rosids</taxon>
        <taxon>malvids</taxon>
        <taxon>Brassicales</taxon>
        <taxon>Brassicaceae</taxon>
        <taxon>Brassiceae</taxon>
        <taxon>Brassica</taxon>
    </lineage>
</organism>
<dbReference type="Pfam" id="PF00646">
    <property type="entry name" value="F-box"/>
    <property type="match status" value="1"/>
</dbReference>
<dbReference type="PROSITE" id="PS50181">
    <property type="entry name" value="FBOX"/>
    <property type="match status" value="1"/>
</dbReference>
<dbReference type="AlphaFoldDB" id="A0A3P6B0B4"/>
<gene>
    <name evidence="3" type="ORF">BOLC3T17095H</name>
</gene>
<feature type="transmembrane region" description="Helical" evidence="1">
    <location>
        <begin position="64"/>
        <end position="83"/>
    </location>
</feature>
<keyword evidence="1" id="KW-0812">Transmembrane</keyword>
<dbReference type="Pfam" id="PF07734">
    <property type="entry name" value="FBA_1"/>
    <property type="match status" value="1"/>
</dbReference>
<dbReference type="PANTHER" id="PTHR31672">
    <property type="entry name" value="BNACNNG10540D PROTEIN"/>
    <property type="match status" value="1"/>
</dbReference>
<name>A0A3P6B0B4_BRAOL</name>
<dbReference type="InterPro" id="IPR017451">
    <property type="entry name" value="F-box-assoc_interact_dom"/>
</dbReference>
<dbReference type="EMBL" id="LR031872">
    <property type="protein sequence ID" value="VDC93753.1"/>
    <property type="molecule type" value="Genomic_DNA"/>
</dbReference>